<evidence type="ECO:0000313" key="1">
    <source>
        <dbReference type="EMBL" id="CAA9282943.1"/>
    </source>
</evidence>
<organism evidence="1">
    <name type="scientific">uncultured Cytophagales bacterium</name>
    <dbReference type="NCBI Taxonomy" id="158755"/>
    <lineage>
        <taxon>Bacteria</taxon>
        <taxon>Pseudomonadati</taxon>
        <taxon>Bacteroidota</taxon>
        <taxon>Sphingobacteriia</taxon>
        <taxon>Sphingobacteriales</taxon>
        <taxon>environmental samples</taxon>
    </lineage>
</organism>
<gene>
    <name evidence="1" type="ORF">AVDCRST_MAG56-3993</name>
</gene>
<proteinExistence type="predicted"/>
<dbReference type="EMBL" id="CADCTQ010000325">
    <property type="protein sequence ID" value="CAA9282943.1"/>
    <property type="molecule type" value="Genomic_DNA"/>
</dbReference>
<accession>A0A6J4JNB9</accession>
<reference evidence="1" key="1">
    <citation type="submission" date="2020-02" db="EMBL/GenBank/DDBJ databases">
        <authorList>
            <person name="Meier V. D."/>
        </authorList>
    </citation>
    <scope>NUCLEOTIDE SEQUENCE</scope>
    <source>
        <strain evidence="1">AVDCRST_MAG56</strain>
    </source>
</reference>
<protein>
    <submittedName>
        <fullName evidence="1">Uncharacterized protein</fullName>
    </submittedName>
</protein>
<dbReference type="AlphaFoldDB" id="A0A6J4JNB9"/>
<name>A0A6J4JNB9_9SPHI</name>
<sequence>MGYKKRPFPVVRKVFFAYNLPFSPPTGDEKHGYDDIFKR</sequence>